<dbReference type="EMBL" id="AQFM01000036">
    <property type="protein sequence ID" value="EOR08296.1"/>
    <property type="molecule type" value="Genomic_DNA"/>
</dbReference>
<comment type="caution">
    <text evidence="1">The sequence shown here is derived from an EMBL/GenBank/DDBJ whole genome shotgun (WGS) entry which is preliminary data.</text>
</comment>
<protein>
    <submittedName>
        <fullName evidence="1">Uncharacterized protein</fullName>
    </submittedName>
</protein>
<proteinExistence type="predicted"/>
<sequence>MLLGKSIIEDKTKPTFLIPLYQSNVKQLLSNKILYQKESHDEQQ</sequence>
<gene>
    <name evidence="1" type="ORF">I593_01652</name>
</gene>
<reference evidence="1 2" key="1">
    <citation type="submission" date="2013-03" db="EMBL/GenBank/DDBJ databases">
        <title>The Genome Sequence of Acinetobacter tandoii CIP 107469.</title>
        <authorList>
            <consortium name="The Broad Institute Genome Sequencing Platform"/>
            <consortium name="The Broad Institute Genome Sequencing Center for Infectious Disease"/>
            <person name="Cerqueira G."/>
            <person name="Feldgarden M."/>
            <person name="Courvalin P."/>
            <person name="Perichon B."/>
            <person name="Grillot-Courvalin C."/>
            <person name="Clermont D."/>
            <person name="Rocha E."/>
            <person name="Yoon E.-J."/>
            <person name="Nemec A."/>
            <person name="Walker B."/>
            <person name="Young S.K."/>
            <person name="Zeng Q."/>
            <person name="Gargeya S."/>
            <person name="Fitzgerald M."/>
            <person name="Haas B."/>
            <person name="Abouelleil A."/>
            <person name="Alvarado L."/>
            <person name="Arachchi H.M."/>
            <person name="Berlin A.M."/>
            <person name="Chapman S.B."/>
            <person name="Dewar J."/>
            <person name="Goldberg J."/>
            <person name="Griggs A."/>
            <person name="Gujja S."/>
            <person name="Hansen M."/>
            <person name="Howarth C."/>
            <person name="Imamovic A."/>
            <person name="Larimer J."/>
            <person name="McCowan C."/>
            <person name="Murphy C."/>
            <person name="Neiman D."/>
            <person name="Pearson M."/>
            <person name="Priest M."/>
            <person name="Roberts A."/>
            <person name="Saif S."/>
            <person name="Shea T."/>
            <person name="Sisk P."/>
            <person name="Sykes S."/>
            <person name="Wortman J."/>
            <person name="Nusbaum C."/>
            <person name="Birren B."/>
        </authorList>
    </citation>
    <scope>NUCLEOTIDE SEQUENCE [LARGE SCALE GENOMIC DNA]</scope>
    <source>
        <strain evidence="1 2">CIP 107469</strain>
    </source>
</reference>
<accession>R9B7G2</accession>
<dbReference type="Proteomes" id="UP000016201">
    <property type="component" value="Unassembled WGS sequence"/>
</dbReference>
<organism evidence="1 2">
    <name type="scientific">Acinetobacter tandoii DSM 14970 = CIP 107469</name>
    <dbReference type="NCBI Taxonomy" id="1120927"/>
    <lineage>
        <taxon>Bacteria</taxon>
        <taxon>Pseudomonadati</taxon>
        <taxon>Pseudomonadota</taxon>
        <taxon>Gammaproteobacteria</taxon>
        <taxon>Moraxellales</taxon>
        <taxon>Moraxellaceae</taxon>
        <taxon>Acinetobacter</taxon>
    </lineage>
</organism>
<name>R9B7G2_9GAMM</name>
<evidence type="ECO:0000313" key="1">
    <source>
        <dbReference type="EMBL" id="EOR08296.1"/>
    </source>
</evidence>
<evidence type="ECO:0000313" key="2">
    <source>
        <dbReference type="Proteomes" id="UP000016201"/>
    </source>
</evidence>
<dbReference type="AlphaFoldDB" id="R9B7G2"/>
<keyword evidence="2" id="KW-1185">Reference proteome</keyword>